<evidence type="ECO:0000259" key="1">
    <source>
        <dbReference type="SMART" id="SM00460"/>
    </source>
</evidence>
<organism evidence="2 3">
    <name type="scientific">Actinoplanes regularis</name>
    <dbReference type="NCBI Taxonomy" id="52697"/>
    <lineage>
        <taxon>Bacteria</taxon>
        <taxon>Bacillati</taxon>
        <taxon>Actinomycetota</taxon>
        <taxon>Actinomycetes</taxon>
        <taxon>Micromonosporales</taxon>
        <taxon>Micromonosporaceae</taxon>
        <taxon>Actinoplanes</taxon>
    </lineage>
</organism>
<evidence type="ECO:0000313" key="2">
    <source>
        <dbReference type="EMBL" id="SNR26513.1"/>
    </source>
</evidence>
<feature type="domain" description="Transglutaminase-like" evidence="1">
    <location>
        <begin position="82"/>
        <end position="144"/>
    </location>
</feature>
<protein>
    <submittedName>
        <fullName evidence="2">Transglutaminase-like superfamily protein</fullName>
    </submittedName>
</protein>
<dbReference type="SUPFAM" id="SSF54001">
    <property type="entry name" value="Cysteine proteinases"/>
    <property type="match status" value="1"/>
</dbReference>
<keyword evidence="3" id="KW-1185">Reference proteome</keyword>
<dbReference type="SMART" id="SM00460">
    <property type="entry name" value="TGc"/>
    <property type="match status" value="1"/>
</dbReference>
<gene>
    <name evidence="2" type="ORF">SAMN06264365_101280</name>
</gene>
<evidence type="ECO:0000313" key="3">
    <source>
        <dbReference type="Proteomes" id="UP000198415"/>
    </source>
</evidence>
<dbReference type="InterPro" id="IPR002931">
    <property type="entry name" value="Transglutaminase-like"/>
</dbReference>
<dbReference type="OrthoDB" id="148799at2"/>
<reference evidence="2 3" key="1">
    <citation type="submission" date="2017-06" db="EMBL/GenBank/DDBJ databases">
        <authorList>
            <person name="Kim H.J."/>
            <person name="Triplett B.A."/>
        </authorList>
    </citation>
    <scope>NUCLEOTIDE SEQUENCE [LARGE SCALE GENOMIC DNA]</scope>
    <source>
        <strain evidence="2 3">DSM 43151</strain>
    </source>
</reference>
<dbReference type="RefSeq" id="WP_089291090.1">
    <property type="nucleotide sequence ID" value="NZ_BOMU01000009.1"/>
</dbReference>
<dbReference type="Gene3D" id="3.10.620.30">
    <property type="match status" value="1"/>
</dbReference>
<dbReference type="AlphaFoldDB" id="A0A238UYZ0"/>
<dbReference type="Proteomes" id="UP000198415">
    <property type="component" value="Unassembled WGS sequence"/>
</dbReference>
<dbReference type="InterPro" id="IPR038765">
    <property type="entry name" value="Papain-like_cys_pep_sf"/>
</dbReference>
<accession>A0A238UYZ0</accession>
<name>A0A238UYZ0_9ACTN</name>
<dbReference type="Pfam" id="PF01841">
    <property type="entry name" value="Transglut_core"/>
    <property type="match status" value="1"/>
</dbReference>
<dbReference type="EMBL" id="FZNR01000001">
    <property type="protein sequence ID" value="SNR26513.1"/>
    <property type="molecule type" value="Genomic_DNA"/>
</dbReference>
<proteinExistence type="predicted"/>
<sequence length="296" mass="32649">MDWTRQTRFSDPGRHHERLAALRGDVAAIGGVVRNLTVHYRASGIDFPPSRLAEIDTRWVSRMLDLDHERFGGAPLDTPRPIEQRLVGCCRDAALLTVAALRAHGVPARSRVGFAGYLVPNFHVDHVIAEYHDGSRWIGVDPGVDLSDVPLTPAGLHTAAQTWRAMRRGEIDPSTYGVGPDHEIGGPWLILDYLTRELAHRMGDELLLWDLFGEGIPYSRMEWSELPTELPDDLTHLDEIADLLIAADAGDDAAEQKLGARYAEDSRLHPGATVFCASPRGARYAVELASVNQEAD</sequence>